<dbReference type="EMBL" id="JBAWTH010000018">
    <property type="protein sequence ID" value="KAL2287839.1"/>
    <property type="molecule type" value="Genomic_DNA"/>
</dbReference>
<name>A0ABR4EZH2_9PEZI</name>
<dbReference type="PANTHER" id="PTHR38791">
    <property type="entry name" value="ZN(II)2CYS6 TRANSCRIPTION FACTOR (EUROFUNG)-RELATED-RELATED"/>
    <property type="match status" value="1"/>
</dbReference>
<dbReference type="InterPro" id="IPR001138">
    <property type="entry name" value="Zn2Cys6_DnaBD"/>
</dbReference>
<dbReference type="Gene3D" id="4.10.240.10">
    <property type="entry name" value="Zn(2)-C6 fungal-type DNA-binding domain"/>
    <property type="match status" value="1"/>
</dbReference>
<dbReference type="SUPFAM" id="SSF57701">
    <property type="entry name" value="Zn2/Cys6 DNA-binding domain"/>
    <property type="match status" value="1"/>
</dbReference>
<dbReference type="Proteomes" id="UP001600888">
    <property type="component" value="Unassembled WGS sequence"/>
</dbReference>
<comment type="caution">
    <text evidence="3">The sequence shown here is derived from an EMBL/GenBank/DDBJ whole genome shotgun (WGS) entry which is preliminary data.</text>
</comment>
<evidence type="ECO:0000313" key="4">
    <source>
        <dbReference type="Proteomes" id="UP001600888"/>
    </source>
</evidence>
<dbReference type="InterPro" id="IPR021858">
    <property type="entry name" value="Fun_TF"/>
</dbReference>
<feature type="domain" description="Zn(2)-C6 fungal-type" evidence="2">
    <location>
        <begin position="29"/>
        <end position="57"/>
    </location>
</feature>
<evidence type="ECO:0000256" key="1">
    <source>
        <dbReference type="ARBA" id="ARBA00023242"/>
    </source>
</evidence>
<dbReference type="SMART" id="SM00066">
    <property type="entry name" value="GAL4"/>
    <property type="match status" value="1"/>
</dbReference>
<gene>
    <name evidence="3" type="ORF">FJTKL_04649</name>
</gene>
<dbReference type="PANTHER" id="PTHR38791:SF13">
    <property type="entry name" value="ZN(2)-C6 FUNGAL-TYPE DOMAIN-CONTAINING PROTEIN"/>
    <property type="match status" value="1"/>
</dbReference>
<protein>
    <recommendedName>
        <fullName evidence="2">Zn(2)-C6 fungal-type domain-containing protein</fullName>
    </recommendedName>
</protein>
<accession>A0ABR4EZH2</accession>
<dbReference type="InterPro" id="IPR036864">
    <property type="entry name" value="Zn2-C6_fun-type_DNA-bd_sf"/>
</dbReference>
<keyword evidence="4" id="KW-1185">Reference proteome</keyword>
<dbReference type="Pfam" id="PF00172">
    <property type="entry name" value="Zn_clus"/>
    <property type="match status" value="1"/>
</dbReference>
<dbReference type="PROSITE" id="PS00463">
    <property type="entry name" value="ZN2_CY6_FUNGAL_1"/>
    <property type="match status" value="1"/>
</dbReference>
<proteinExistence type="predicted"/>
<dbReference type="InterPro" id="IPR053175">
    <property type="entry name" value="DHMBA_Reg_Transcription_Factor"/>
</dbReference>
<evidence type="ECO:0000259" key="2">
    <source>
        <dbReference type="PROSITE" id="PS50048"/>
    </source>
</evidence>
<keyword evidence="1" id="KW-0539">Nucleus</keyword>
<dbReference type="Pfam" id="PF11951">
    <property type="entry name" value="Fungal_trans_2"/>
    <property type="match status" value="1"/>
</dbReference>
<dbReference type="CDD" id="cd00067">
    <property type="entry name" value="GAL4"/>
    <property type="match status" value="1"/>
</dbReference>
<reference evidence="3 4" key="1">
    <citation type="submission" date="2024-03" db="EMBL/GenBank/DDBJ databases">
        <title>A high-quality draft genome sequence of Diaporthe vaccinii, a causative agent of upright dieback and viscid rot disease in cranberry plants.</title>
        <authorList>
            <person name="Sarrasin M."/>
            <person name="Lang B.F."/>
            <person name="Burger G."/>
        </authorList>
    </citation>
    <scope>NUCLEOTIDE SEQUENCE [LARGE SCALE GENOMIC DNA]</scope>
    <source>
        <strain evidence="3 4">IS7</strain>
    </source>
</reference>
<dbReference type="PROSITE" id="PS50048">
    <property type="entry name" value="ZN2_CY6_FUNGAL_2"/>
    <property type="match status" value="1"/>
</dbReference>
<organism evidence="3 4">
    <name type="scientific">Diaporthe vaccinii</name>
    <dbReference type="NCBI Taxonomy" id="105482"/>
    <lineage>
        <taxon>Eukaryota</taxon>
        <taxon>Fungi</taxon>
        <taxon>Dikarya</taxon>
        <taxon>Ascomycota</taxon>
        <taxon>Pezizomycotina</taxon>
        <taxon>Sordariomycetes</taxon>
        <taxon>Sordariomycetidae</taxon>
        <taxon>Diaporthales</taxon>
        <taxon>Diaporthaceae</taxon>
        <taxon>Diaporthe</taxon>
        <taxon>Diaporthe eres species complex</taxon>
    </lineage>
</organism>
<sequence length="580" mass="65543">MTCIRRRTLGTFAAAHIGREPLPRKPSGGCKLCRARRIKCDETKPFCLKCQKSKRQCPGYRDPFDGKIRDETQSTIRKFKRTRIVIEKEQVLEDQALREAMKDDESDDIKANAAEWKCGFFESRRGSESGNSSTSMPSSTSSNSWEMIHEDFFASLVTPIEQQATCYLLSDYVLVSEMPGGRRGYYKFAYKILTKGDPSRCLLSAFKAVSFVALASRPNSHHLMIEAESHYSRALREVNKAIQDPAQVKSDQTLGAVLLLAFYETLASTRDRLDEYVNHIKGAAQLVRMRGPRQQESDEGAEMFAMTRNQFLAIRSMSPTPERDDYSWLLRQHCGEPYVSRVAKLTIACSEIRMKTDKLLSGGHRDPRKIQGVLELLRTAQAIQKKLSSLDQPQSAVWSVSTVIRDSLRPRDEGEDTPGEVYTFHNLYTAMIYTIIWCSHIFLTTCIFRCMAWLVAPDDWRSGEDYEAAVKATKERIADIVAAVPYCCSWNGSDAEYSDFPVGQSTPASPVKGVAGLVIFRPAFTALVSDYATPEQKKYLQGRMKFLADIVGIKQADILLKTRDESATPSRDIERDRVRE</sequence>
<evidence type="ECO:0000313" key="3">
    <source>
        <dbReference type="EMBL" id="KAL2287839.1"/>
    </source>
</evidence>